<organism evidence="2 3">
    <name type="scientific">Candidatus Galligastranaerophilus intestinavium</name>
    <dbReference type="NCBI Taxonomy" id="2840836"/>
    <lineage>
        <taxon>Bacteria</taxon>
        <taxon>Candidatus Galligastranaerophilus</taxon>
    </lineage>
</organism>
<evidence type="ECO:0000256" key="1">
    <source>
        <dbReference type="SAM" id="SignalP"/>
    </source>
</evidence>
<evidence type="ECO:0008006" key="4">
    <source>
        <dbReference type="Google" id="ProtNLM"/>
    </source>
</evidence>
<feature type="chain" id="PRO_5039170401" description="Bacterial OB-fold domain-containing protein" evidence="1">
    <location>
        <begin position="26"/>
        <end position="153"/>
    </location>
</feature>
<gene>
    <name evidence="2" type="ORF">IAA86_06160</name>
</gene>
<dbReference type="EMBL" id="DVJQ01000049">
    <property type="protein sequence ID" value="HIS74585.1"/>
    <property type="molecule type" value="Genomic_DNA"/>
</dbReference>
<sequence length="153" mass="17217">MFTKIKNITLTVLFSALLTFTPSFAADNNSAISTTPLNVVAAPQKYLNKTVTMKATFDKFSTLGLDYKKAMRSSSDYIGFLIQRDDVVDHNVPLSEMKLFIKRDYAEKFIELDTGDKIQITGKVFSNALGDPWIDINKITILQKKANPDKDKK</sequence>
<keyword evidence="1" id="KW-0732">Signal</keyword>
<reference evidence="2" key="2">
    <citation type="journal article" date="2021" name="PeerJ">
        <title>Extensive microbial diversity within the chicken gut microbiome revealed by metagenomics and culture.</title>
        <authorList>
            <person name="Gilroy R."/>
            <person name="Ravi A."/>
            <person name="Getino M."/>
            <person name="Pursley I."/>
            <person name="Horton D.L."/>
            <person name="Alikhan N.F."/>
            <person name="Baker D."/>
            <person name="Gharbi K."/>
            <person name="Hall N."/>
            <person name="Watson M."/>
            <person name="Adriaenssens E.M."/>
            <person name="Foster-Nyarko E."/>
            <person name="Jarju S."/>
            <person name="Secka A."/>
            <person name="Antonio M."/>
            <person name="Oren A."/>
            <person name="Chaudhuri R.R."/>
            <person name="La Ragione R."/>
            <person name="Hildebrand F."/>
            <person name="Pallen M.J."/>
        </authorList>
    </citation>
    <scope>NUCLEOTIDE SEQUENCE</scope>
    <source>
        <strain evidence="2">CHK152-2871</strain>
    </source>
</reference>
<evidence type="ECO:0000313" key="2">
    <source>
        <dbReference type="EMBL" id="HIS74585.1"/>
    </source>
</evidence>
<name>A0A9D1JXW6_9BACT</name>
<protein>
    <recommendedName>
        <fullName evidence="4">Bacterial OB-fold domain-containing protein</fullName>
    </recommendedName>
</protein>
<dbReference type="Proteomes" id="UP000886865">
    <property type="component" value="Unassembled WGS sequence"/>
</dbReference>
<comment type="caution">
    <text evidence="2">The sequence shown here is derived from an EMBL/GenBank/DDBJ whole genome shotgun (WGS) entry which is preliminary data.</text>
</comment>
<reference evidence="2" key="1">
    <citation type="submission" date="2020-10" db="EMBL/GenBank/DDBJ databases">
        <authorList>
            <person name="Gilroy R."/>
        </authorList>
    </citation>
    <scope>NUCLEOTIDE SEQUENCE</scope>
    <source>
        <strain evidence="2">CHK152-2871</strain>
    </source>
</reference>
<evidence type="ECO:0000313" key="3">
    <source>
        <dbReference type="Proteomes" id="UP000886865"/>
    </source>
</evidence>
<proteinExistence type="predicted"/>
<feature type="signal peptide" evidence="1">
    <location>
        <begin position="1"/>
        <end position="25"/>
    </location>
</feature>
<accession>A0A9D1JXW6</accession>
<dbReference type="AlphaFoldDB" id="A0A9D1JXW6"/>